<evidence type="ECO:0000256" key="2">
    <source>
        <dbReference type="ARBA" id="ARBA00006484"/>
    </source>
</evidence>
<dbReference type="FunFam" id="3.40.50.720:FF:000131">
    <property type="entry name" value="Short-chain dehydrogenase/reductase 3"/>
    <property type="match status" value="1"/>
</dbReference>
<evidence type="ECO:0000256" key="9">
    <source>
        <dbReference type="ARBA" id="ARBA00059620"/>
    </source>
</evidence>
<evidence type="ECO:0000256" key="1">
    <source>
        <dbReference type="ARBA" id="ARBA00004141"/>
    </source>
</evidence>
<dbReference type="InterPro" id="IPR002347">
    <property type="entry name" value="SDR_fam"/>
</dbReference>
<evidence type="ECO:0000256" key="10">
    <source>
        <dbReference type="ARBA" id="ARBA00068717"/>
    </source>
</evidence>
<evidence type="ECO:0000256" key="5">
    <source>
        <dbReference type="ARBA" id="ARBA00022989"/>
    </source>
</evidence>
<proteinExistence type="inferred from homology"/>
<dbReference type="PANTHER" id="PTHR24322:SF736">
    <property type="entry name" value="RETINOL DEHYDROGENASE 10"/>
    <property type="match status" value="1"/>
</dbReference>
<dbReference type="EMBL" id="JRES01000841">
    <property type="protein sequence ID" value="KNC27813.1"/>
    <property type="molecule type" value="Genomic_DNA"/>
</dbReference>
<evidence type="ECO:0000256" key="6">
    <source>
        <dbReference type="ARBA" id="ARBA00023002"/>
    </source>
</evidence>
<comment type="caution">
    <text evidence="13">The sequence shown here is derived from an EMBL/GenBank/DDBJ whole genome shotgun (WGS) entry which is preliminary data.</text>
</comment>
<dbReference type="OrthoDB" id="5840532at2759"/>
<dbReference type="CDD" id="cd05339">
    <property type="entry name" value="17beta-HSDXI-like_SDR_c"/>
    <property type="match status" value="1"/>
</dbReference>
<evidence type="ECO:0000256" key="7">
    <source>
        <dbReference type="ARBA" id="ARBA00023098"/>
    </source>
</evidence>
<evidence type="ECO:0000256" key="12">
    <source>
        <dbReference type="RuleBase" id="RU000363"/>
    </source>
</evidence>
<dbReference type="Gene3D" id="3.40.50.720">
    <property type="entry name" value="NAD(P)-binding Rossmann-like Domain"/>
    <property type="match status" value="1"/>
</dbReference>
<evidence type="ECO:0000256" key="4">
    <source>
        <dbReference type="ARBA" id="ARBA00022857"/>
    </source>
</evidence>
<evidence type="ECO:0000256" key="3">
    <source>
        <dbReference type="ARBA" id="ARBA00022692"/>
    </source>
</evidence>
<organism evidence="13 14">
    <name type="scientific">Lucilia cuprina</name>
    <name type="common">Green bottle fly</name>
    <name type="synonym">Australian sheep blowfly</name>
    <dbReference type="NCBI Taxonomy" id="7375"/>
    <lineage>
        <taxon>Eukaryota</taxon>
        <taxon>Metazoa</taxon>
        <taxon>Ecdysozoa</taxon>
        <taxon>Arthropoda</taxon>
        <taxon>Hexapoda</taxon>
        <taxon>Insecta</taxon>
        <taxon>Pterygota</taxon>
        <taxon>Neoptera</taxon>
        <taxon>Endopterygota</taxon>
        <taxon>Diptera</taxon>
        <taxon>Brachycera</taxon>
        <taxon>Muscomorpha</taxon>
        <taxon>Oestroidea</taxon>
        <taxon>Calliphoridae</taxon>
        <taxon>Luciliinae</taxon>
        <taxon>Lucilia</taxon>
    </lineage>
</organism>
<evidence type="ECO:0000256" key="11">
    <source>
        <dbReference type="ARBA" id="ARBA00082544"/>
    </source>
</evidence>
<accession>A0A0L0C5Y9</accession>
<dbReference type="GO" id="GO:0016020">
    <property type="term" value="C:membrane"/>
    <property type="evidence" value="ECO:0007669"/>
    <property type="project" value="UniProtKB-SubCell"/>
</dbReference>
<dbReference type="OMA" id="GHIICLS"/>
<keyword evidence="6" id="KW-0560">Oxidoreductase</keyword>
<dbReference type="PRINTS" id="PR00081">
    <property type="entry name" value="GDHRDH"/>
</dbReference>
<evidence type="ECO:0000256" key="8">
    <source>
        <dbReference type="ARBA" id="ARBA00023136"/>
    </source>
</evidence>
<keyword evidence="4" id="KW-0521">NADP</keyword>
<dbReference type="InterPro" id="IPR036291">
    <property type="entry name" value="NAD(P)-bd_dom_sf"/>
</dbReference>
<reference evidence="13" key="1">
    <citation type="journal article" date="2015" name="Nat. Commun.">
        <title>Lucilia cuprina genome unlocks parasitic fly biology to underpin future interventions.</title>
        <authorList>
            <person name="Anstead C.A."/>
            <person name="Korhonen P.K."/>
            <person name="Young N.D."/>
            <person name="Hall R.S."/>
            <person name="Jex A.R."/>
            <person name="Murali S.C."/>
            <person name="Hughes D.S."/>
            <person name="Lee S.F."/>
            <person name="Perry T."/>
            <person name="Stroehlein A.J."/>
            <person name="Ansell B.R."/>
            <person name="Breugelmans B."/>
            <person name="Hofmann A."/>
            <person name="Qu J."/>
            <person name="Dugan S."/>
            <person name="Lee S.L."/>
            <person name="Chao H."/>
            <person name="Dinh H."/>
            <person name="Han Y."/>
            <person name="Doddapaneni H.V."/>
            <person name="Worley K.C."/>
            <person name="Muzny D.M."/>
            <person name="Ioannidis P."/>
            <person name="Waterhouse R.M."/>
            <person name="Zdobnov E.M."/>
            <person name="James P.J."/>
            <person name="Bagnall N.H."/>
            <person name="Kotze A.C."/>
            <person name="Gibbs R.A."/>
            <person name="Richards S."/>
            <person name="Batterham P."/>
            <person name="Gasser R.B."/>
        </authorList>
    </citation>
    <scope>NUCLEOTIDE SEQUENCE [LARGE SCALE GENOMIC DNA]</scope>
    <source>
        <strain evidence="13">LS</strain>
        <tissue evidence="13">Full body</tissue>
    </source>
</reference>
<keyword evidence="5" id="KW-1133">Transmembrane helix</keyword>
<gene>
    <name evidence="13" type="ORF">FF38_12513</name>
</gene>
<dbReference type="STRING" id="7375.A0A0L0C5Y9"/>
<comment type="subcellular location">
    <subcellularLocation>
        <location evidence="1">Membrane</location>
        <topology evidence="1">Multi-pass membrane protein</topology>
    </subcellularLocation>
</comment>
<keyword evidence="3" id="KW-0812">Transmembrane</keyword>
<sequence>MKMLLGALQAIMETILPKKLKDVSGEIVLITGAGHGIGRELALHYTAHYSTVVCVDINEKSNEDTVKSAKRLNKGAVFSYTCNVTDREAVLNLAQKVKEEVGPVSVLINNAGIMPINPLEKQTAEDIRRTFDINVFSHFWTLEAFLPHMKEQNRGHIVAMSSISGLVGLPNLVPYSATKFAVRGLMESLYTELRSGPYKNLIKTTTICPYMTNTGLCKNAKVRFPSIFGLLDPKEVAAQIVQAQRSDENEVTVPSYWYHVNRFCRLLPLESAALLMDYVDSGVQAE</sequence>
<keyword evidence="14" id="KW-1185">Reference proteome</keyword>
<evidence type="ECO:0000313" key="13">
    <source>
        <dbReference type="EMBL" id="KNC27813.1"/>
    </source>
</evidence>
<dbReference type="GO" id="GO:0052650">
    <property type="term" value="F:all-trans-retinol dehydrogenase (NADP+) activity"/>
    <property type="evidence" value="ECO:0007669"/>
    <property type="project" value="UniProtKB-ARBA"/>
</dbReference>
<dbReference type="Proteomes" id="UP000037069">
    <property type="component" value="Unassembled WGS sequence"/>
</dbReference>
<keyword evidence="7" id="KW-0443">Lipid metabolism</keyword>
<name>A0A0L0C5Y9_LUCCU</name>
<dbReference type="GO" id="GO:0005811">
    <property type="term" value="C:lipid droplet"/>
    <property type="evidence" value="ECO:0007669"/>
    <property type="project" value="TreeGrafter"/>
</dbReference>
<comment type="similarity">
    <text evidence="2 12">Belongs to the short-chain dehydrogenases/reductases (SDR) family.</text>
</comment>
<dbReference type="Pfam" id="PF00106">
    <property type="entry name" value="adh_short"/>
    <property type="match status" value="1"/>
</dbReference>
<comment type="function">
    <text evidence="9">Catalyzes the reduction of all-trans-retinal to all-trans-retinol in the presence of NADPH.</text>
</comment>
<dbReference type="PRINTS" id="PR00080">
    <property type="entry name" value="SDRFAMILY"/>
</dbReference>
<protein>
    <recommendedName>
        <fullName evidence="10">Short-chain dehydrogenase/reductase 3</fullName>
    </recommendedName>
    <alternativeName>
        <fullName evidence="11">Retinal short-chain dehydrogenase/reductase 1</fullName>
    </alternativeName>
</protein>
<evidence type="ECO:0000313" key="14">
    <source>
        <dbReference type="Proteomes" id="UP000037069"/>
    </source>
</evidence>
<dbReference type="AlphaFoldDB" id="A0A0L0C5Y9"/>
<dbReference type="PANTHER" id="PTHR24322">
    <property type="entry name" value="PKSB"/>
    <property type="match status" value="1"/>
</dbReference>
<keyword evidence="8" id="KW-0472">Membrane</keyword>
<dbReference type="SUPFAM" id="SSF51735">
    <property type="entry name" value="NAD(P)-binding Rossmann-fold domains"/>
    <property type="match status" value="1"/>
</dbReference>